<keyword evidence="1 3" id="KW-0479">Metal-binding</keyword>
<evidence type="ECO:0000256" key="3">
    <source>
        <dbReference type="PROSITE-ProRule" id="PRU00125"/>
    </source>
</evidence>
<proteinExistence type="predicted"/>
<dbReference type="PANTHER" id="PTHR24216:SF8">
    <property type="entry name" value="PAXILLIN, ISOFORM F"/>
    <property type="match status" value="1"/>
</dbReference>
<keyword evidence="3" id="KW-0440">LIM domain</keyword>
<feature type="region of interest" description="Disordered" evidence="4">
    <location>
        <begin position="886"/>
        <end position="919"/>
    </location>
</feature>
<feature type="region of interest" description="Disordered" evidence="4">
    <location>
        <begin position="776"/>
        <end position="811"/>
    </location>
</feature>
<feature type="compositionally biased region" description="Low complexity" evidence="4">
    <location>
        <begin position="472"/>
        <end position="483"/>
    </location>
</feature>
<protein>
    <recommendedName>
        <fullName evidence="5">LIM zinc-binding domain-containing protein</fullName>
    </recommendedName>
</protein>
<feature type="region of interest" description="Disordered" evidence="4">
    <location>
        <begin position="472"/>
        <end position="506"/>
    </location>
</feature>
<dbReference type="AlphaFoldDB" id="A0AA38JV48"/>
<reference evidence="6" key="2">
    <citation type="journal article" date="2023" name="Proc. Natl. Acad. Sci. U.S.A.">
        <title>A global phylogenomic analysis of the shiitake genus Lentinula.</title>
        <authorList>
            <person name="Sierra-Patev S."/>
            <person name="Min B."/>
            <person name="Naranjo-Ortiz M."/>
            <person name="Looney B."/>
            <person name="Konkel Z."/>
            <person name="Slot J.C."/>
            <person name="Sakamoto Y."/>
            <person name="Steenwyk J.L."/>
            <person name="Rokas A."/>
            <person name="Carro J."/>
            <person name="Camarero S."/>
            <person name="Ferreira P."/>
            <person name="Molpeceres G."/>
            <person name="Ruiz-Duenas F.J."/>
            <person name="Serrano A."/>
            <person name="Henrissat B."/>
            <person name="Drula E."/>
            <person name="Hughes K.W."/>
            <person name="Mata J.L."/>
            <person name="Ishikawa N.K."/>
            <person name="Vargas-Isla R."/>
            <person name="Ushijima S."/>
            <person name="Smith C.A."/>
            <person name="Donoghue J."/>
            <person name="Ahrendt S."/>
            <person name="Andreopoulos W."/>
            <person name="He G."/>
            <person name="LaButti K."/>
            <person name="Lipzen A."/>
            <person name="Ng V."/>
            <person name="Riley R."/>
            <person name="Sandor L."/>
            <person name="Barry K."/>
            <person name="Martinez A.T."/>
            <person name="Xiao Y."/>
            <person name="Gibbons J.G."/>
            <person name="Terashima K."/>
            <person name="Grigoriev I.V."/>
            <person name="Hibbett D."/>
        </authorList>
    </citation>
    <scope>NUCLEOTIDE SEQUENCE</scope>
    <source>
        <strain evidence="6">ET3784</strain>
    </source>
</reference>
<keyword evidence="2 3" id="KW-0862">Zinc</keyword>
<dbReference type="SUPFAM" id="SSF57716">
    <property type="entry name" value="Glucocorticoid receptor-like (DNA-binding domain)"/>
    <property type="match status" value="2"/>
</dbReference>
<feature type="compositionally biased region" description="Polar residues" evidence="4">
    <location>
        <begin position="115"/>
        <end position="133"/>
    </location>
</feature>
<feature type="compositionally biased region" description="Pro residues" evidence="4">
    <location>
        <begin position="265"/>
        <end position="274"/>
    </location>
</feature>
<dbReference type="InterPro" id="IPR001781">
    <property type="entry name" value="Znf_LIM"/>
</dbReference>
<feature type="region of interest" description="Disordered" evidence="4">
    <location>
        <begin position="293"/>
        <end position="326"/>
    </location>
</feature>
<dbReference type="Pfam" id="PF00412">
    <property type="entry name" value="LIM"/>
    <property type="match status" value="1"/>
</dbReference>
<dbReference type="PANTHER" id="PTHR24216">
    <property type="entry name" value="PAXILLIN-RELATED"/>
    <property type="match status" value="1"/>
</dbReference>
<feature type="compositionally biased region" description="Low complexity" evidence="4">
    <location>
        <begin position="293"/>
        <end position="307"/>
    </location>
</feature>
<feature type="compositionally biased region" description="Low complexity" evidence="4">
    <location>
        <begin position="491"/>
        <end position="504"/>
    </location>
</feature>
<feature type="compositionally biased region" description="Low complexity" evidence="4">
    <location>
        <begin position="360"/>
        <end position="388"/>
    </location>
</feature>
<dbReference type="Gene3D" id="2.10.110.10">
    <property type="entry name" value="Cysteine Rich Protein"/>
    <property type="match status" value="2"/>
</dbReference>
<dbReference type="PROSITE" id="PS00478">
    <property type="entry name" value="LIM_DOMAIN_1"/>
    <property type="match status" value="1"/>
</dbReference>
<feature type="compositionally biased region" description="Polar residues" evidence="4">
    <location>
        <begin position="667"/>
        <end position="679"/>
    </location>
</feature>
<evidence type="ECO:0000313" key="6">
    <source>
        <dbReference type="EMBL" id="KAJ3736116.1"/>
    </source>
</evidence>
<evidence type="ECO:0000256" key="1">
    <source>
        <dbReference type="ARBA" id="ARBA00022723"/>
    </source>
</evidence>
<evidence type="ECO:0000313" key="7">
    <source>
        <dbReference type="Proteomes" id="UP001176059"/>
    </source>
</evidence>
<evidence type="ECO:0000256" key="2">
    <source>
        <dbReference type="ARBA" id="ARBA00022833"/>
    </source>
</evidence>
<feature type="compositionally biased region" description="Polar residues" evidence="4">
    <location>
        <begin position="695"/>
        <end position="704"/>
    </location>
</feature>
<evidence type="ECO:0000256" key="4">
    <source>
        <dbReference type="SAM" id="MobiDB-lite"/>
    </source>
</evidence>
<feature type="compositionally biased region" description="Low complexity" evidence="4">
    <location>
        <begin position="181"/>
        <end position="199"/>
    </location>
</feature>
<feature type="compositionally biased region" description="Polar residues" evidence="4">
    <location>
        <begin position="559"/>
        <end position="571"/>
    </location>
</feature>
<organism evidence="6 7">
    <name type="scientific">Lentinula guzmanii</name>
    <dbReference type="NCBI Taxonomy" id="2804957"/>
    <lineage>
        <taxon>Eukaryota</taxon>
        <taxon>Fungi</taxon>
        <taxon>Dikarya</taxon>
        <taxon>Basidiomycota</taxon>
        <taxon>Agaricomycotina</taxon>
        <taxon>Agaricomycetes</taxon>
        <taxon>Agaricomycetidae</taxon>
        <taxon>Agaricales</taxon>
        <taxon>Marasmiineae</taxon>
        <taxon>Omphalotaceae</taxon>
        <taxon>Lentinula</taxon>
    </lineage>
</organism>
<feature type="compositionally biased region" description="Polar residues" evidence="4">
    <location>
        <begin position="209"/>
        <end position="231"/>
    </location>
</feature>
<name>A0AA38JV48_9AGAR</name>
<feature type="compositionally biased region" description="Pro residues" evidence="4">
    <location>
        <begin position="389"/>
        <end position="399"/>
    </location>
</feature>
<sequence>MLLSPSTSSPGAAPRISQILPTVKCSNCNQPVPLSELGDHICSVAPPVPPLPSNNGGGFKGRLQGLLSIPATNPPSNPIPSPPTSPSPKSPISPNKEQSPSTAQSSAPQPRRPSFASSRAGSTSFQSRSSPLARSSPEEFTDDYFSQKGNSPNIVPSNSGPGNSPLRERPGSHRHGIPSVSSIRSAANSVMSSSSARSGLSGGRDASRDTMNSMFTGSRNRDTVSSVNTARPSFISSSSSAGSPIVRGAAPPLTSPFSAQKSTSPQPPISPRTPEPTTTSALSHLSVLSNAPTTSTMTASMASSSSSPYTLSGKPLRPSFSPSTSMPGMNRNMTGVPINHGVPVPNTPMSPRILPNNLQSISGRGPFSPGPSSIIGPPRTAYSPAPSLNGPPPSPPLPFPGSRLHSMSPSIHQPEPDTKIGGEAGMAGVGRRGFAAAARAALFTSNMAVHGGEGMLGGPFLDIAAAVRTTSTPPLTTNTLSPQSPGPVSPLTPLSTSPTSMHSLQGSALDKGLGAESSFFDKFRDRIPGLGLGSESLSPTDGLPTATAGGIATPRAGPSRQNSDASEASTSSAFTMNLAYSTSNASAKSKGPRRRTRKSSMNLPGVVEDGDSSGSEYGLAYADSTDFEDEEERDVSRLSVMSGASKRTTRESRDVVTPKPGPRTDSLIKSRQRPVSGSLYSDDEDDDNDLRNRLQLQSSPPAKSNHSRAKSNASMSSVSSASSAPSAATIAKALGLSRTSVEQDPEGYSTGRLVMGGPGVPGIARTPSGSRIISVAQRNRSATVSSARSFRSDGIGRARSGTEGSMTGSSKADLEQAMKGLMGDISSPPQPVRIGLRDDGPTSTVVPPFFESPPSTRGSKLAHRSNTVGVTTPYTLAVDAAKMQPKLPARSKTERGSKALHTGGQQHYATPSVASSNDEAGKKKVRVCVRCQGRIEDGRWISIEAPVGEGSGTGWNGERSEKGEKKRKNVLCESCWKNMYLPKCRRCNLPIEKQAVSSSDGQLKGKYHKDCFNCFTCSKPFPDKVFYVYDGRPLCKYHYHEANESLCAAATCGQPIEGPCAVSHTGDKYHPEHLTCEWNGYPKCDVRLNGEYWELEGRMLCEKHAKNDGGRSDENRRDGERWNEGEEEGRAGRERG</sequence>
<dbReference type="Proteomes" id="UP001176059">
    <property type="component" value="Unassembled WGS sequence"/>
</dbReference>
<dbReference type="CDD" id="cd08368">
    <property type="entry name" value="LIM"/>
    <property type="match status" value="1"/>
</dbReference>
<feature type="region of interest" description="Disordered" evidence="4">
    <location>
        <begin position="359"/>
        <end position="400"/>
    </location>
</feature>
<feature type="compositionally biased region" description="Polar residues" evidence="4">
    <location>
        <begin position="255"/>
        <end position="264"/>
    </location>
</feature>
<comment type="caution">
    <text evidence="6">The sequence shown here is derived from an EMBL/GenBank/DDBJ whole genome shotgun (WGS) entry which is preliminary data.</text>
</comment>
<feature type="region of interest" description="Disordered" evidence="4">
    <location>
        <begin position="1106"/>
        <end position="1136"/>
    </location>
</feature>
<feature type="compositionally biased region" description="Polar residues" evidence="4">
    <location>
        <begin position="776"/>
        <end position="789"/>
    </location>
</feature>
<dbReference type="CDD" id="cd09397">
    <property type="entry name" value="LIM1_UF1"/>
    <property type="match status" value="1"/>
</dbReference>
<feature type="compositionally biased region" description="Low complexity" evidence="4">
    <location>
        <begin position="710"/>
        <end position="723"/>
    </location>
</feature>
<feature type="compositionally biased region" description="Low complexity" evidence="4">
    <location>
        <begin position="92"/>
        <end position="109"/>
    </location>
</feature>
<gene>
    <name evidence="6" type="ORF">DFJ43DRAFT_1150409</name>
</gene>
<reference evidence="6" key="1">
    <citation type="submission" date="2022-08" db="EMBL/GenBank/DDBJ databases">
        <authorList>
            <consortium name="DOE Joint Genome Institute"/>
            <person name="Min B."/>
            <person name="Sierra-Patev S."/>
            <person name="Naranjo-Ortiz M."/>
            <person name="Looney B."/>
            <person name="Konkel Z."/>
            <person name="Slot J.C."/>
            <person name="Sakamoto Y."/>
            <person name="Steenwyk J.L."/>
            <person name="Rokas A."/>
            <person name="Carro J."/>
            <person name="Camarero S."/>
            <person name="Ferreira P."/>
            <person name="Molpeceres G."/>
            <person name="Ruiz-duenas F.J."/>
            <person name="Serrano A."/>
            <person name="Henrissat B."/>
            <person name="Drula E."/>
            <person name="Hughes K.W."/>
            <person name="Mata J.L."/>
            <person name="Ishikawa N.K."/>
            <person name="Vargas-Isla R."/>
            <person name="Ushijima S."/>
            <person name="Smith C.A."/>
            <person name="Ahrendt S."/>
            <person name="Andreopoulos W."/>
            <person name="He G."/>
            <person name="LaButti K."/>
            <person name="Lipzen A."/>
            <person name="Ng V."/>
            <person name="Riley R."/>
            <person name="Sandor L."/>
            <person name="Barry K."/>
            <person name="Martinez A.T."/>
            <person name="Xiao Y."/>
            <person name="Gibbons J.G."/>
            <person name="Terashima K."/>
            <person name="Hibbett D.S."/>
            <person name="Grigoriev I.V."/>
        </authorList>
    </citation>
    <scope>NUCLEOTIDE SEQUENCE</scope>
    <source>
        <strain evidence="6">ET3784</strain>
    </source>
</reference>
<feature type="compositionally biased region" description="Pro residues" evidence="4">
    <location>
        <begin position="72"/>
        <end position="91"/>
    </location>
</feature>
<accession>A0AA38JV48</accession>
<dbReference type="SMART" id="SM00132">
    <property type="entry name" value="LIM"/>
    <property type="match status" value="2"/>
</dbReference>
<dbReference type="GO" id="GO:0046872">
    <property type="term" value="F:metal ion binding"/>
    <property type="evidence" value="ECO:0007669"/>
    <property type="project" value="UniProtKB-KW"/>
</dbReference>
<feature type="compositionally biased region" description="Polar residues" evidence="4">
    <location>
        <begin position="903"/>
        <end position="918"/>
    </location>
</feature>
<evidence type="ECO:0000259" key="5">
    <source>
        <dbReference type="PROSITE" id="PS50023"/>
    </source>
</evidence>
<dbReference type="PROSITE" id="PS50023">
    <property type="entry name" value="LIM_DOMAIN_2"/>
    <property type="match status" value="1"/>
</dbReference>
<feature type="domain" description="LIM zinc-binding" evidence="5">
    <location>
        <begin position="982"/>
        <end position="1045"/>
    </location>
</feature>
<feature type="compositionally biased region" description="Polar residues" evidence="4">
    <location>
        <begin position="147"/>
        <end position="162"/>
    </location>
</feature>
<dbReference type="GO" id="GO:0030695">
    <property type="term" value="F:GTPase regulator activity"/>
    <property type="evidence" value="ECO:0007669"/>
    <property type="project" value="UniProtKB-ARBA"/>
</dbReference>
<feature type="compositionally biased region" description="Low complexity" evidence="4">
    <location>
        <begin position="233"/>
        <end position="243"/>
    </location>
</feature>
<feature type="region of interest" description="Disordered" evidence="4">
    <location>
        <begin position="531"/>
        <end position="571"/>
    </location>
</feature>
<feature type="region of interest" description="Disordered" evidence="4">
    <location>
        <begin position="53"/>
        <end position="281"/>
    </location>
</feature>
<keyword evidence="7" id="KW-1185">Reference proteome</keyword>
<feature type="region of interest" description="Disordered" evidence="4">
    <location>
        <begin position="583"/>
        <end position="723"/>
    </location>
</feature>
<dbReference type="EMBL" id="JANVFO010000006">
    <property type="protein sequence ID" value="KAJ3736116.1"/>
    <property type="molecule type" value="Genomic_DNA"/>
</dbReference>